<comment type="similarity">
    <text evidence="1">Belongs to the glycosyltransferase 90 family.</text>
</comment>
<dbReference type="InterPro" id="IPR051091">
    <property type="entry name" value="O-Glucosyltr/Glycosyltrsf_90"/>
</dbReference>
<protein>
    <recommendedName>
        <fullName evidence="3">Glycosyl transferase CAP10 domain-containing protein</fullName>
    </recommendedName>
</protein>
<accession>A0ABN9QZE1</accession>
<feature type="domain" description="Glycosyl transferase CAP10" evidence="3">
    <location>
        <begin position="310"/>
        <end position="476"/>
    </location>
</feature>
<dbReference type="InterPro" id="IPR006598">
    <property type="entry name" value="CAP10"/>
</dbReference>
<dbReference type="EMBL" id="CAUYUJ010004703">
    <property type="protein sequence ID" value="CAK0810616.1"/>
    <property type="molecule type" value="Genomic_DNA"/>
</dbReference>
<proteinExistence type="inferred from homology"/>
<sequence length="504" mass="53486">MRAPLVQDLRAGVAAGGGSPGDRDSALACAGPWGGLRRGLQLAVGSAGVAGGGGDDLQQAKTAAVVEVADSFLREAASEGVPLEEADVAALNEAGGRACLLGRVSLRLATLLRDAGSLSAPGSSDLLFGDWHALAELGWGAVIRSGWPVLQLLRDLQGGLARASGEPANGETRAAVVCSAWAEDPYAVALADWPDRQGPAGLAARSLEYLATTGAEACPLTVAAAIVSISLQRLPVFDAESDALLKVASRQVDFEDMFFIIMASAHPLLRIMSRVAAAFQLSFGVEQSAILSEHVDDDCIVRISRTPRGQCNPFAPIQRDLQVWSARGIHLEDVTRAFQPVADQKTILFRLIDDELILIIPQHSHLEAEFGATEPTCLAGAILSLLSKVNLANFDLVLNHGDLPVLRKYADHPPFYGPTDKDSRIPAPLFSICASDDFWDILFPNVCRPALVNMSAMPSVPWEQKAREGFWRGTDRGAVNWAVELRDIGGLTCRGSPSGAWGHG</sequence>
<dbReference type="PANTHER" id="PTHR12203">
    <property type="entry name" value="KDEL LYS-ASP-GLU-LEU CONTAINING - RELATED"/>
    <property type="match status" value="1"/>
</dbReference>
<evidence type="ECO:0000313" key="4">
    <source>
        <dbReference type="EMBL" id="CAK0810616.1"/>
    </source>
</evidence>
<dbReference type="Pfam" id="PF05686">
    <property type="entry name" value="Glyco_transf_90"/>
    <property type="match status" value="1"/>
</dbReference>
<evidence type="ECO:0000259" key="3">
    <source>
        <dbReference type="Pfam" id="PF05686"/>
    </source>
</evidence>
<dbReference type="PANTHER" id="PTHR12203:SF35">
    <property type="entry name" value="PROTEIN O-GLUCOSYLTRANSFERASE 1"/>
    <property type="match status" value="1"/>
</dbReference>
<name>A0ABN9QZE1_9DINO</name>
<evidence type="ECO:0000256" key="2">
    <source>
        <dbReference type="ARBA" id="ARBA00022679"/>
    </source>
</evidence>
<gene>
    <name evidence="4" type="ORF">PCOR1329_LOCUS15527</name>
</gene>
<reference evidence="4" key="1">
    <citation type="submission" date="2023-10" db="EMBL/GenBank/DDBJ databases">
        <authorList>
            <person name="Chen Y."/>
            <person name="Shah S."/>
            <person name="Dougan E. K."/>
            <person name="Thang M."/>
            <person name="Chan C."/>
        </authorList>
    </citation>
    <scope>NUCLEOTIDE SEQUENCE [LARGE SCALE GENOMIC DNA]</scope>
</reference>
<keyword evidence="5" id="KW-1185">Reference proteome</keyword>
<comment type="caution">
    <text evidence="4">The sequence shown here is derived from an EMBL/GenBank/DDBJ whole genome shotgun (WGS) entry which is preliminary data.</text>
</comment>
<evidence type="ECO:0000256" key="1">
    <source>
        <dbReference type="ARBA" id="ARBA00010118"/>
    </source>
</evidence>
<keyword evidence="2" id="KW-0808">Transferase</keyword>
<evidence type="ECO:0000313" key="5">
    <source>
        <dbReference type="Proteomes" id="UP001189429"/>
    </source>
</evidence>
<dbReference type="Proteomes" id="UP001189429">
    <property type="component" value="Unassembled WGS sequence"/>
</dbReference>
<organism evidence="4 5">
    <name type="scientific">Prorocentrum cordatum</name>
    <dbReference type="NCBI Taxonomy" id="2364126"/>
    <lineage>
        <taxon>Eukaryota</taxon>
        <taxon>Sar</taxon>
        <taxon>Alveolata</taxon>
        <taxon>Dinophyceae</taxon>
        <taxon>Prorocentrales</taxon>
        <taxon>Prorocentraceae</taxon>
        <taxon>Prorocentrum</taxon>
    </lineage>
</organism>